<dbReference type="GO" id="GO:0004827">
    <property type="term" value="F:proline-tRNA ligase activity"/>
    <property type="evidence" value="ECO:0007669"/>
    <property type="project" value="UniProtKB-EC"/>
</dbReference>
<dbReference type="GO" id="GO:0006433">
    <property type="term" value="P:prolyl-tRNA aminoacylation"/>
    <property type="evidence" value="ECO:0007669"/>
    <property type="project" value="InterPro"/>
</dbReference>
<evidence type="ECO:0000259" key="10">
    <source>
        <dbReference type="PROSITE" id="PS50862"/>
    </source>
</evidence>
<dbReference type="SUPFAM" id="SSF52954">
    <property type="entry name" value="Class II aaRS ABD-related"/>
    <property type="match status" value="1"/>
</dbReference>
<dbReference type="Gene3D" id="3.40.50.800">
    <property type="entry name" value="Anticodon-binding domain"/>
    <property type="match status" value="1"/>
</dbReference>
<dbReference type="InterPro" id="IPR036621">
    <property type="entry name" value="Anticodon-bd_dom_sf"/>
</dbReference>
<evidence type="ECO:0000256" key="5">
    <source>
        <dbReference type="ARBA" id="ARBA00022840"/>
    </source>
</evidence>
<sequence length="406" mass="46662">MKQSRLFYKTLKQDPKDEEAVNAKLLVRAGFIDKVAAGIYSYLPLGQRVLVKIENIIREEMDAIGGQEMLLPVLHPKEFWVQTGRWDSMPVLFKLKGANNKEFTLGPTHEEIITPLAKKIIFSYKDLPKYVYQIQTKFRNEARSKSGLLRGREFVMKDLYSFHKDEQGLDKYYERVARAYEKILARLSLGDISVRTFASGGSFSQYSHEYQTLCDAGEDEIYLCKQCNIAVNQELIKEQNVCPQCNNNQLEKKRAIEVGNIFKLKTKFSNACQLTYKAGDGHGKPVFMGCYGFGPSRVMGTLVEIFHDEKGIIWPAAVAPYKYHLLNLSKNDKVKLTADEIYRELSKKEEVLYNDRQDISPGEKLAEADLIGLPYRLVVSDKTHGQLEFKKRNENKTQLRNLKELF</sequence>
<dbReference type="InterPro" id="IPR045864">
    <property type="entry name" value="aa-tRNA-synth_II/BPL/LPL"/>
</dbReference>
<dbReference type="InterPro" id="IPR002316">
    <property type="entry name" value="Pro-tRNA-ligase_IIa"/>
</dbReference>
<keyword evidence="7" id="KW-0030">Aminoacyl-tRNA synthetase</keyword>
<protein>
    <recommendedName>
        <fullName evidence="2">Proline--tRNA ligase</fullName>
        <ecNumber evidence="1">6.1.1.15</ecNumber>
    </recommendedName>
    <alternativeName>
        <fullName evidence="8">Prolyl-tRNA synthetase</fullName>
    </alternativeName>
</protein>
<keyword evidence="6" id="KW-0648">Protein biosynthesis</keyword>
<evidence type="ECO:0000256" key="1">
    <source>
        <dbReference type="ARBA" id="ARBA00012831"/>
    </source>
</evidence>
<dbReference type="InterPro" id="IPR050062">
    <property type="entry name" value="Pro-tRNA_synthetase"/>
</dbReference>
<name>A0A1J5FJQ1_9BACT</name>
<comment type="caution">
    <text evidence="11">The sequence shown here is derived from an EMBL/GenBank/DDBJ whole genome shotgun (WGS) entry which is preliminary data.</text>
</comment>
<evidence type="ECO:0000256" key="8">
    <source>
        <dbReference type="ARBA" id="ARBA00029731"/>
    </source>
</evidence>
<accession>A0A1J5FJQ1</accession>
<evidence type="ECO:0000256" key="6">
    <source>
        <dbReference type="ARBA" id="ARBA00022917"/>
    </source>
</evidence>
<dbReference type="AlphaFoldDB" id="A0A1J5FJQ1"/>
<dbReference type="Pfam" id="PF00587">
    <property type="entry name" value="tRNA-synt_2b"/>
    <property type="match status" value="1"/>
</dbReference>
<dbReference type="SUPFAM" id="SSF55681">
    <property type="entry name" value="Class II aaRS and biotin synthetases"/>
    <property type="match status" value="1"/>
</dbReference>
<dbReference type="Gene3D" id="3.30.930.10">
    <property type="entry name" value="Bira Bifunctional Protein, Domain 2"/>
    <property type="match status" value="1"/>
</dbReference>
<evidence type="ECO:0000313" key="11">
    <source>
        <dbReference type="EMBL" id="OIP55798.1"/>
    </source>
</evidence>
<dbReference type="InterPro" id="IPR006195">
    <property type="entry name" value="aa-tRNA-synth_II"/>
</dbReference>
<dbReference type="Pfam" id="PF03129">
    <property type="entry name" value="HGTP_anticodon"/>
    <property type="match status" value="1"/>
</dbReference>
<keyword evidence="5" id="KW-0067">ATP-binding</keyword>
<dbReference type="InterPro" id="IPR004154">
    <property type="entry name" value="Anticodon-bd"/>
</dbReference>
<dbReference type="GO" id="GO:0005524">
    <property type="term" value="F:ATP binding"/>
    <property type="evidence" value="ECO:0007669"/>
    <property type="project" value="UniProtKB-KW"/>
</dbReference>
<dbReference type="Proteomes" id="UP000183922">
    <property type="component" value="Unassembled WGS sequence"/>
</dbReference>
<evidence type="ECO:0000256" key="3">
    <source>
        <dbReference type="ARBA" id="ARBA00022598"/>
    </source>
</evidence>
<evidence type="ECO:0000256" key="9">
    <source>
        <dbReference type="ARBA" id="ARBA00047671"/>
    </source>
</evidence>
<dbReference type="InterPro" id="IPR002314">
    <property type="entry name" value="aa-tRNA-synt_IIb"/>
</dbReference>
<proteinExistence type="predicted"/>
<dbReference type="EMBL" id="MNYR01000035">
    <property type="protein sequence ID" value="OIP55798.1"/>
    <property type="molecule type" value="Genomic_DNA"/>
</dbReference>
<feature type="domain" description="Aminoacyl-transfer RNA synthetases class-II family profile" evidence="10">
    <location>
        <begin position="38"/>
        <end position="315"/>
    </location>
</feature>
<dbReference type="PRINTS" id="PR01046">
    <property type="entry name" value="TRNASYNTHPRO"/>
</dbReference>
<dbReference type="STRING" id="1805236.AUK13_02245"/>
<keyword evidence="4" id="KW-0547">Nucleotide-binding</keyword>
<evidence type="ECO:0000256" key="7">
    <source>
        <dbReference type="ARBA" id="ARBA00023146"/>
    </source>
</evidence>
<dbReference type="GO" id="GO:0005829">
    <property type="term" value="C:cytosol"/>
    <property type="evidence" value="ECO:0007669"/>
    <property type="project" value="TreeGrafter"/>
</dbReference>
<evidence type="ECO:0000313" key="12">
    <source>
        <dbReference type="Proteomes" id="UP000183922"/>
    </source>
</evidence>
<organism evidence="11 12">
    <name type="scientific">Candidatus Kuenenbacteria bacterium CG2_30_39_24</name>
    <dbReference type="NCBI Taxonomy" id="1805236"/>
    <lineage>
        <taxon>Bacteria</taxon>
        <taxon>Candidatus Kueneniibacteriota</taxon>
    </lineage>
</organism>
<dbReference type="PROSITE" id="PS50862">
    <property type="entry name" value="AA_TRNA_LIGASE_II"/>
    <property type="match status" value="1"/>
</dbReference>
<evidence type="ECO:0000256" key="4">
    <source>
        <dbReference type="ARBA" id="ARBA00022741"/>
    </source>
</evidence>
<reference evidence="11 12" key="1">
    <citation type="journal article" date="2016" name="Environ. Microbiol.">
        <title>Genomic resolution of a cold subsurface aquifer community provides metabolic insights for novel microbes adapted to high CO concentrations.</title>
        <authorList>
            <person name="Probst A.J."/>
            <person name="Castelle C.J."/>
            <person name="Singh A."/>
            <person name="Brown C.T."/>
            <person name="Anantharaman K."/>
            <person name="Sharon I."/>
            <person name="Hug L.A."/>
            <person name="Burstein D."/>
            <person name="Emerson J.B."/>
            <person name="Thomas B.C."/>
            <person name="Banfield J.F."/>
        </authorList>
    </citation>
    <scope>NUCLEOTIDE SEQUENCE [LARGE SCALE GENOMIC DNA]</scope>
    <source>
        <strain evidence="11">CG2_30_39_24</strain>
    </source>
</reference>
<comment type="catalytic activity">
    <reaction evidence="9">
        <text>tRNA(Pro) + L-proline + ATP = L-prolyl-tRNA(Pro) + AMP + diphosphate</text>
        <dbReference type="Rhea" id="RHEA:14305"/>
        <dbReference type="Rhea" id="RHEA-COMP:9700"/>
        <dbReference type="Rhea" id="RHEA-COMP:9702"/>
        <dbReference type="ChEBI" id="CHEBI:30616"/>
        <dbReference type="ChEBI" id="CHEBI:33019"/>
        <dbReference type="ChEBI" id="CHEBI:60039"/>
        <dbReference type="ChEBI" id="CHEBI:78442"/>
        <dbReference type="ChEBI" id="CHEBI:78532"/>
        <dbReference type="ChEBI" id="CHEBI:456215"/>
        <dbReference type="EC" id="6.1.1.15"/>
    </reaction>
</comment>
<dbReference type="PANTHER" id="PTHR42753">
    <property type="entry name" value="MITOCHONDRIAL RIBOSOME PROTEIN L39/PROLYL-TRNA LIGASE FAMILY MEMBER"/>
    <property type="match status" value="1"/>
</dbReference>
<dbReference type="EC" id="6.1.1.15" evidence="1"/>
<dbReference type="PANTHER" id="PTHR42753:SF2">
    <property type="entry name" value="PROLINE--TRNA LIGASE"/>
    <property type="match status" value="1"/>
</dbReference>
<keyword evidence="3" id="KW-0436">Ligase</keyword>
<evidence type="ECO:0000256" key="2">
    <source>
        <dbReference type="ARBA" id="ARBA00019110"/>
    </source>
</evidence>
<gene>
    <name evidence="11" type="ORF">AUK13_02245</name>
</gene>